<gene>
    <name evidence="8" type="ORF">JOM49_003091</name>
</gene>
<dbReference type="SUPFAM" id="SSF46894">
    <property type="entry name" value="C-terminal effector domain of the bipartite response regulators"/>
    <property type="match status" value="1"/>
</dbReference>
<dbReference type="InterPro" id="IPR001867">
    <property type="entry name" value="OmpR/PhoB-type_DNA-bd"/>
</dbReference>
<dbReference type="Pfam" id="PF13424">
    <property type="entry name" value="TPR_12"/>
    <property type="match status" value="1"/>
</dbReference>
<dbReference type="InterPro" id="IPR051677">
    <property type="entry name" value="AfsR-DnrI-RedD_regulator"/>
</dbReference>
<evidence type="ECO:0000256" key="4">
    <source>
        <dbReference type="ARBA" id="ARBA00023163"/>
    </source>
</evidence>
<name>A0ABS4PRN4_9PSEU</name>
<dbReference type="SUPFAM" id="SSF52540">
    <property type="entry name" value="P-loop containing nucleoside triphosphate hydrolases"/>
    <property type="match status" value="1"/>
</dbReference>
<dbReference type="SMART" id="SM01043">
    <property type="entry name" value="BTAD"/>
    <property type="match status" value="1"/>
</dbReference>
<evidence type="ECO:0000313" key="8">
    <source>
        <dbReference type="EMBL" id="MBP2181565.1"/>
    </source>
</evidence>
<dbReference type="InterPro" id="IPR011990">
    <property type="entry name" value="TPR-like_helical_dom_sf"/>
</dbReference>
<dbReference type="SMART" id="SM00862">
    <property type="entry name" value="Trans_reg_C"/>
    <property type="match status" value="1"/>
</dbReference>
<feature type="region of interest" description="Disordered" evidence="6">
    <location>
        <begin position="243"/>
        <end position="263"/>
    </location>
</feature>
<dbReference type="Pfam" id="PF03704">
    <property type="entry name" value="BTAD"/>
    <property type="match status" value="1"/>
</dbReference>
<keyword evidence="9" id="KW-1185">Reference proteome</keyword>
<dbReference type="Pfam" id="PF00931">
    <property type="entry name" value="NB-ARC"/>
    <property type="match status" value="1"/>
</dbReference>
<dbReference type="Pfam" id="PF00486">
    <property type="entry name" value="Trans_reg_C"/>
    <property type="match status" value="1"/>
</dbReference>
<keyword evidence="2" id="KW-0805">Transcription regulation</keyword>
<sequence>MGPLEITGVPSGTISAGRQRCLLAMLLLEPGQVVPLERIADALWGEDWPDTVRNAVQVVVSRLRRSFAGHPVQILARANGYLIDVPPSRVDLHRFRAWVAKARELAWHDDATAAELFQRALCLWRGAPMAGVESELISERIAPALEHERVGALLDYHDAVLRLDRAAELVPALLALTHEHPFEQRLWAQLMIALHRTGRTRDALAAYRRLHRRLSRELGLEPTAELKALEQAVLRGDSLRHQPVRQHRTPRREAFDGPAQLPPTVGDFTGRTAELDELVRTLTAPGEAVPVVTLAGQGGVGKTTLAVRAAHLVTEHFPDGQLYVDLCGTQDAVRDPARVLANFLLSLGVDGGAIPDDLADRSALFRSKLAGRKVLVLLDNAADEEQVRPLLPGSAGCAVVVTSRARLSGLEGGRSLDVEVFTPEQAWAFLAGVVGQDRIDAEPGAVAEITRLCGYLPLAVRVAGAKLVARSRLGIGQLAARLADECGRLDELVAGDLAVRASLALSYTGLRPDEQRALRLLGLLDVTDFASWVCAAVLDVSAAEAESTLDALVDVHLVEVVGIDVCGQTRYRLHDLTRLFARERAEESEPPEETEAALGRARTAWLALAEAADDLLDNRTLERISNCPDRERLAAEEPEILGGNAAGWFDVEARNLQAIVAGRARGPIGWQIAEALVGYFEYRVLGQDWERTHLAALERCEAEGDRLGAAVLLRGLADRAWGRGSADCLRYARKAERLFAELGHDTGRSQALSLLGLGLRLEGAYDESMAAYAESRRLSGEQGKHRTTIMSLINESIIHRVRGEADQALRCVLEVRRLAGAIGFARAEAEAWMRLGNLRQDRGQWDEAVDAYRTAAAGFRRLDHAGFHTLTLTHLGDLHLRTGDLHSAEDTLEQAVEAAANYRHHSSSFLPMELLAEVHLEQGRYDLAAAELTGYVAEYRERRLVARLPGALAKLGRARHGTGQVAEAVEAWTEARALHLELGNRAGAAELDELLGGITESTA</sequence>
<reference evidence="8 9" key="1">
    <citation type="submission" date="2021-03" db="EMBL/GenBank/DDBJ databases">
        <title>Sequencing the genomes of 1000 actinobacteria strains.</title>
        <authorList>
            <person name="Klenk H.-P."/>
        </authorList>
    </citation>
    <scope>NUCLEOTIDE SEQUENCE [LARGE SCALE GENOMIC DNA]</scope>
    <source>
        <strain evidence="8 9">DSM 45510</strain>
    </source>
</reference>
<evidence type="ECO:0000256" key="5">
    <source>
        <dbReference type="PROSITE-ProRule" id="PRU01091"/>
    </source>
</evidence>
<dbReference type="EMBL" id="JAGGMS010000001">
    <property type="protein sequence ID" value="MBP2181565.1"/>
    <property type="molecule type" value="Genomic_DNA"/>
</dbReference>
<comment type="caution">
    <text evidence="8">The sequence shown here is derived from an EMBL/GenBank/DDBJ whole genome shotgun (WGS) entry which is preliminary data.</text>
</comment>
<dbReference type="CDD" id="cd15831">
    <property type="entry name" value="BTAD"/>
    <property type="match status" value="1"/>
</dbReference>
<protein>
    <submittedName>
        <fullName evidence="8">DNA-binding SARP family transcriptional activator</fullName>
    </submittedName>
</protein>
<keyword evidence="3 5" id="KW-0238">DNA-binding</keyword>
<dbReference type="Gene3D" id="3.40.50.300">
    <property type="entry name" value="P-loop containing nucleotide triphosphate hydrolases"/>
    <property type="match status" value="1"/>
</dbReference>
<dbReference type="InterPro" id="IPR036388">
    <property type="entry name" value="WH-like_DNA-bd_sf"/>
</dbReference>
<dbReference type="Gene3D" id="1.10.10.10">
    <property type="entry name" value="Winged helix-like DNA-binding domain superfamily/Winged helix DNA-binding domain"/>
    <property type="match status" value="1"/>
</dbReference>
<dbReference type="PRINTS" id="PR00364">
    <property type="entry name" value="DISEASERSIST"/>
</dbReference>
<dbReference type="InterPro" id="IPR016032">
    <property type="entry name" value="Sig_transdc_resp-reg_C-effctor"/>
</dbReference>
<evidence type="ECO:0000256" key="2">
    <source>
        <dbReference type="ARBA" id="ARBA00023015"/>
    </source>
</evidence>
<proteinExistence type="inferred from homology"/>
<dbReference type="InterPro" id="IPR027417">
    <property type="entry name" value="P-loop_NTPase"/>
</dbReference>
<evidence type="ECO:0000256" key="6">
    <source>
        <dbReference type="SAM" id="MobiDB-lite"/>
    </source>
</evidence>
<dbReference type="RefSeq" id="WP_209664972.1">
    <property type="nucleotide sequence ID" value="NZ_JAGGMS010000001.1"/>
</dbReference>
<dbReference type="InterPro" id="IPR005158">
    <property type="entry name" value="BTAD"/>
</dbReference>
<dbReference type="Gene3D" id="1.25.40.10">
    <property type="entry name" value="Tetratricopeptide repeat domain"/>
    <property type="match status" value="3"/>
</dbReference>
<evidence type="ECO:0000259" key="7">
    <source>
        <dbReference type="PROSITE" id="PS51755"/>
    </source>
</evidence>
<dbReference type="SUPFAM" id="SSF48452">
    <property type="entry name" value="TPR-like"/>
    <property type="match status" value="2"/>
</dbReference>
<dbReference type="PANTHER" id="PTHR35807:SF1">
    <property type="entry name" value="TRANSCRIPTIONAL REGULATOR REDD"/>
    <property type="match status" value="1"/>
</dbReference>
<dbReference type="GO" id="GO:0003677">
    <property type="term" value="F:DNA binding"/>
    <property type="evidence" value="ECO:0007669"/>
    <property type="project" value="UniProtKB-KW"/>
</dbReference>
<evidence type="ECO:0000313" key="9">
    <source>
        <dbReference type="Proteomes" id="UP000741013"/>
    </source>
</evidence>
<dbReference type="PROSITE" id="PS51755">
    <property type="entry name" value="OMPR_PHOB"/>
    <property type="match status" value="1"/>
</dbReference>
<feature type="DNA-binding region" description="OmpR/PhoB-type" evidence="5">
    <location>
        <begin position="1"/>
        <end position="85"/>
    </location>
</feature>
<accession>A0ABS4PRN4</accession>
<feature type="domain" description="OmpR/PhoB-type" evidence="7">
    <location>
        <begin position="1"/>
        <end position="85"/>
    </location>
</feature>
<dbReference type="InterPro" id="IPR002182">
    <property type="entry name" value="NB-ARC"/>
</dbReference>
<dbReference type="SMART" id="SM00028">
    <property type="entry name" value="TPR"/>
    <property type="match status" value="4"/>
</dbReference>
<organism evidence="8 9">
    <name type="scientific">Amycolatopsis magusensis</name>
    <dbReference type="NCBI Taxonomy" id="882444"/>
    <lineage>
        <taxon>Bacteria</taxon>
        <taxon>Bacillati</taxon>
        <taxon>Actinomycetota</taxon>
        <taxon>Actinomycetes</taxon>
        <taxon>Pseudonocardiales</taxon>
        <taxon>Pseudonocardiaceae</taxon>
        <taxon>Amycolatopsis</taxon>
    </lineage>
</organism>
<evidence type="ECO:0000256" key="1">
    <source>
        <dbReference type="ARBA" id="ARBA00005820"/>
    </source>
</evidence>
<keyword evidence="4" id="KW-0804">Transcription</keyword>
<dbReference type="InterPro" id="IPR019734">
    <property type="entry name" value="TPR_rpt"/>
</dbReference>
<comment type="similarity">
    <text evidence="1">Belongs to the AfsR/DnrI/RedD regulatory family.</text>
</comment>
<dbReference type="PANTHER" id="PTHR35807">
    <property type="entry name" value="TRANSCRIPTIONAL REGULATOR REDD-RELATED"/>
    <property type="match status" value="1"/>
</dbReference>
<dbReference type="Proteomes" id="UP000741013">
    <property type="component" value="Unassembled WGS sequence"/>
</dbReference>
<evidence type="ECO:0000256" key="3">
    <source>
        <dbReference type="ARBA" id="ARBA00023125"/>
    </source>
</evidence>